<dbReference type="PANTHER" id="PTHR32297">
    <property type="entry name" value="SODIUM CHANNEL MODIFIER 1"/>
    <property type="match status" value="1"/>
</dbReference>
<accession>A0A9Q1E1P3</accession>
<keyword evidence="4" id="KW-0507">mRNA processing</keyword>
<evidence type="ECO:0000256" key="2">
    <source>
        <dbReference type="ARBA" id="ARBA00004642"/>
    </source>
</evidence>
<evidence type="ECO:0000256" key="1">
    <source>
        <dbReference type="ARBA" id="ARBA00004324"/>
    </source>
</evidence>
<protein>
    <recommendedName>
        <fullName evidence="3">Sodium channel modifier 1</fullName>
    </recommendedName>
</protein>
<feature type="compositionally biased region" description="Polar residues" evidence="11">
    <location>
        <begin position="188"/>
        <end position="200"/>
    </location>
</feature>
<dbReference type="EMBL" id="JAFJMO010000001">
    <property type="protein sequence ID" value="KAJ8287991.1"/>
    <property type="molecule type" value="Genomic_DNA"/>
</dbReference>
<evidence type="ECO:0000256" key="5">
    <source>
        <dbReference type="ARBA" id="ARBA00022723"/>
    </source>
</evidence>
<dbReference type="Proteomes" id="UP001152803">
    <property type="component" value="Unassembled WGS sequence"/>
</dbReference>
<keyword evidence="5" id="KW-0479">Metal-binding</keyword>
<keyword evidence="6" id="KW-0747">Spliceosome</keyword>
<keyword evidence="15" id="KW-1185">Reference proteome</keyword>
<comment type="caution">
    <text evidence="14">The sequence shown here is derived from an EMBL/GenBank/DDBJ whole genome shotgun (WGS) entry which is preliminary data.</text>
</comment>
<organism evidence="14 15">
    <name type="scientific">Conger conger</name>
    <name type="common">Conger eel</name>
    <name type="synonym">Muraena conger</name>
    <dbReference type="NCBI Taxonomy" id="82655"/>
    <lineage>
        <taxon>Eukaryota</taxon>
        <taxon>Metazoa</taxon>
        <taxon>Chordata</taxon>
        <taxon>Craniata</taxon>
        <taxon>Vertebrata</taxon>
        <taxon>Euteleostomi</taxon>
        <taxon>Actinopterygii</taxon>
        <taxon>Neopterygii</taxon>
        <taxon>Teleostei</taxon>
        <taxon>Anguilliformes</taxon>
        <taxon>Congridae</taxon>
        <taxon>Conger</taxon>
    </lineage>
</organism>
<sequence>MSFKREGDDSSQLNILKKRRVADLLSNFIPEDEAALMKNGRYTCLVCSYRPVFDTVDMLTVHRKGKRHLEGLKWFYGKKKTLHNEIEKRRHQNYVQAEEGKQNLSQEEGKAAPLLTQTRNITHHALLKSIPYSSCHKKISLKFEKGSTSSGLHCQTVIPPTNKSSPLNQISCPEVVGAVIKETRSVPSYCSSTKGHQTHPQALKKQEAVKKKSRPTITLDPEPISAERRRELDHYLKLKSSGWLQDRSGGWVKDENVEFDSDEDQPSPLPPLPHNTESTDVPEQDQRSPMTPHPKSTEPAFPQPGSLPEDRCKR</sequence>
<dbReference type="InterPro" id="IPR031622">
    <property type="entry name" value="Znf-SCNM1"/>
</dbReference>
<dbReference type="InterPro" id="IPR033570">
    <property type="entry name" value="SCNM1"/>
</dbReference>
<reference evidence="14" key="1">
    <citation type="journal article" date="2023" name="Science">
        <title>Genome structures resolve the early diversification of teleost fishes.</title>
        <authorList>
            <person name="Parey E."/>
            <person name="Louis A."/>
            <person name="Montfort J."/>
            <person name="Bouchez O."/>
            <person name="Roques C."/>
            <person name="Iampietro C."/>
            <person name="Lluch J."/>
            <person name="Castinel A."/>
            <person name="Donnadieu C."/>
            <person name="Desvignes T."/>
            <person name="Floi Bucao C."/>
            <person name="Jouanno E."/>
            <person name="Wen M."/>
            <person name="Mejri S."/>
            <person name="Dirks R."/>
            <person name="Jansen H."/>
            <person name="Henkel C."/>
            <person name="Chen W.J."/>
            <person name="Zahm M."/>
            <person name="Cabau C."/>
            <person name="Klopp C."/>
            <person name="Thompson A.W."/>
            <person name="Robinson-Rechavi M."/>
            <person name="Braasch I."/>
            <person name="Lecointre G."/>
            <person name="Bobe J."/>
            <person name="Postlethwait J.H."/>
            <person name="Berthelot C."/>
            <person name="Roest Crollius H."/>
            <person name="Guiguen Y."/>
        </authorList>
    </citation>
    <scope>NUCLEOTIDE SEQUENCE</scope>
    <source>
        <strain evidence="14">Concon-B</strain>
    </source>
</reference>
<keyword evidence="7" id="KW-0863">Zinc-finger</keyword>
<dbReference type="InterPro" id="IPR031625">
    <property type="entry name" value="SCNM1_acidic"/>
</dbReference>
<dbReference type="GO" id="GO:0005681">
    <property type="term" value="C:spliceosomal complex"/>
    <property type="evidence" value="ECO:0007669"/>
    <property type="project" value="UniProtKB-KW"/>
</dbReference>
<dbReference type="GO" id="GO:0008380">
    <property type="term" value="P:RNA splicing"/>
    <property type="evidence" value="ECO:0007669"/>
    <property type="project" value="UniProtKB-KW"/>
</dbReference>
<evidence type="ECO:0000256" key="6">
    <source>
        <dbReference type="ARBA" id="ARBA00022728"/>
    </source>
</evidence>
<evidence type="ECO:0000256" key="11">
    <source>
        <dbReference type="SAM" id="MobiDB-lite"/>
    </source>
</evidence>
<keyword evidence="8" id="KW-0862">Zinc</keyword>
<evidence type="ECO:0000313" key="14">
    <source>
        <dbReference type="EMBL" id="KAJ8287991.1"/>
    </source>
</evidence>
<feature type="domain" description="Sodium channel modifier 1 acidic C-terminal" evidence="13">
    <location>
        <begin position="225"/>
        <end position="271"/>
    </location>
</feature>
<evidence type="ECO:0000256" key="7">
    <source>
        <dbReference type="ARBA" id="ARBA00022771"/>
    </source>
</evidence>
<feature type="domain" description="Sodium channel modifier 1 zinc-finger" evidence="12">
    <location>
        <begin position="44"/>
        <end position="69"/>
    </location>
</feature>
<proteinExistence type="predicted"/>
<feature type="region of interest" description="Disordered" evidence="11">
    <location>
        <begin position="258"/>
        <end position="314"/>
    </location>
</feature>
<dbReference type="OrthoDB" id="1924550at2759"/>
<keyword evidence="9" id="KW-0508">mRNA splicing</keyword>
<dbReference type="Pfam" id="PF15805">
    <property type="entry name" value="SCNM1_acidic"/>
    <property type="match status" value="1"/>
</dbReference>
<dbReference type="GO" id="GO:0006397">
    <property type="term" value="P:mRNA processing"/>
    <property type="evidence" value="ECO:0007669"/>
    <property type="project" value="UniProtKB-KW"/>
</dbReference>
<evidence type="ECO:0000256" key="4">
    <source>
        <dbReference type="ARBA" id="ARBA00022664"/>
    </source>
</evidence>
<evidence type="ECO:0000256" key="3">
    <source>
        <dbReference type="ARBA" id="ARBA00020620"/>
    </source>
</evidence>
<evidence type="ECO:0000256" key="8">
    <source>
        <dbReference type="ARBA" id="ARBA00022833"/>
    </source>
</evidence>
<name>A0A9Q1E1P3_CONCO</name>
<feature type="region of interest" description="Disordered" evidence="11">
    <location>
        <begin position="188"/>
        <end position="225"/>
    </location>
</feature>
<evidence type="ECO:0000259" key="12">
    <source>
        <dbReference type="Pfam" id="PF15803"/>
    </source>
</evidence>
<dbReference type="GO" id="GO:0016607">
    <property type="term" value="C:nuclear speck"/>
    <property type="evidence" value="ECO:0007669"/>
    <property type="project" value="UniProtKB-SubCell"/>
</dbReference>
<evidence type="ECO:0000259" key="13">
    <source>
        <dbReference type="Pfam" id="PF15805"/>
    </source>
</evidence>
<comment type="subcellular location">
    <subcellularLocation>
        <location evidence="1">Nucleus speckle</location>
    </subcellularLocation>
    <subcellularLocation>
        <location evidence="2">Nucleus</location>
        <location evidence="2">Nucleoplasm</location>
    </subcellularLocation>
</comment>
<keyword evidence="10" id="KW-0539">Nucleus</keyword>
<dbReference type="Pfam" id="PF15803">
    <property type="entry name" value="zf-SCNM1"/>
    <property type="match status" value="1"/>
</dbReference>
<gene>
    <name evidence="14" type="ORF">COCON_G00006500</name>
</gene>
<dbReference type="PANTHER" id="PTHR32297:SF1">
    <property type="entry name" value="SODIUM CHANNEL MODIFIER 1"/>
    <property type="match status" value="1"/>
</dbReference>
<evidence type="ECO:0000313" key="15">
    <source>
        <dbReference type="Proteomes" id="UP001152803"/>
    </source>
</evidence>
<evidence type="ECO:0000256" key="10">
    <source>
        <dbReference type="ARBA" id="ARBA00023242"/>
    </source>
</evidence>
<dbReference type="GO" id="GO:0008270">
    <property type="term" value="F:zinc ion binding"/>
    <property type="evidence" value="ECO:0007669"/>
    <property type="project" value="UniProtKB-KW"/>
</dbReference>
<dbReference type="AlphaFoldDB" id="A0A9Q1E1P3"/>
<evidence type="ECO:0000256" key="9">
    <source>
        <dbReference type="ARBA" id="ARBA00023187"/>
    </source>
</evidence>